<evidence type="ECO:0000313" key="3">
    <source>
        <dbReference type="Proteomes" id="UP000215902"/>
    </source>
</evidence>
<dbReference type="PANTHER" id="PTHR11012">
    <property type="entry name" value="PROTEIN KINASE-LIKE DOMAIN-CONTAINING"/>
    <property type="match status" value="1"/>
</dbReference>
<dbReference type="InterPro" id="IPR004119">
    <property type="entry name" value="EcKL"/>
</dbReference>
<organism evidence="2 3">
    <name type="scientific">Macrostomum lignano</name>
    <dbReference type="NCBI Taxonomy" id="282301"/>
    <lineage>
        <taxon>Eukaryota</taxon>
        <taxon>Metazoa</taxon>
        <taxon>Spiralia</taxon>
        <taxon>Lophotrochozoa</taxon>
        <taxon>Platyhelminthes</taxon>
        <taxon>Rhabditophora</taxon>
        <taxon>Macrostomorpha</taxon>
        <taxon>Macrostomida</taxon>
        <taxon>Macrostomidae</taxon>
        <taxon>Macrostomum</taxon>
    </lineage>
</organism>
<proteinExistence type="predicted"/>
<sequence length="384" mass="42713">PENMDYKEILIRLFNLNIDNNESTDSIVEVGGEMTGDTGFLSFRRRLKIKKGDSMKRVFLKFNDTSRTDLGDLKQLSEVANARECLFYGTFAPLLERTASQLGFGSVGLPTVHLEMVLPTGTLIVMEDLGEAGFELAPATMNVAEARCVLSSLARVQAAFLLTKARLGSPASGLFGPQSPLSGGFKSTDVAGFDFAEMLPGCFEAFVREFPKYLKCEKRVAAINSYLNDDFVAKAQRYLKTNVTEKEGIGVTHCDLWYNNCMLSRDSSGHPVACRIIDWQVFGIGSLAHDFGLLWLSSIDNSIVIEQFFPFVKYYYDTIRRFFGDSSVQVDEFPVSLERMKQLAVESVLDAIIMTVVSVEILPAIAKPDNWLANMADLIQCFKL</sequence>
<dbReference type="Gene3D" id="3.90.1200.10">
    <property type="match status" value="1"/>
</dbReference>
<keyword evidence="3" id="KW-1185">Reference proteome</keyword>
<dbReference type="OrthoDB" id="190089at2759"/>
<dbReference type="SMART" id="SM00587">
    <property type="entry name" value="CHK"/>
    <property type="match status" value="1"/>
</dbReference>
<dbReference type="EMBL" id="NIVC01000860">
    <property type="protein sequence ID" value="PAA75835.1"/>
    <property type="molecule type" value="Genomic_DNA"/>
</dbReference>
<evidence type="ECO:0000259" key="1">
    <source>
        <dbReference type="SMART" id="SM00587"/>
    </source>
</evidence>
<evidence type="ECO:0000313" key="2">
    <source>
        <dbReference type="EMBL" id="PAA75835.1"/>
    </source>
</evidence>
<feature type="domain" description="CHK kinase-like" evidence="1">
    <location>
        <begin position="124"/>
        <end position="325"/>
    </location>
</feature>
<dbReference type="Pfam" id="PF02958">
    <property type="entry name" value="EcKL"/>
    <property type="match status" value="1"/>
</dbReference>
<protein>
    <recommendedName>
        <fullName evidence="1">CHK kinase-like domain-containing protein</fullName>
    </recommendedName>
</protein>
<accession>A0A267FPX2</accession>
<name>A0A267FPX2_9PLAT</name>
<dbReference type="InterPro" id="IPR015897">
    <property type="entry name" value="CHK_kinase-like"/>
</dbReference>
<reference evidence="2 3" key="1">
    <citation type="submission" date="2017-06" db="EMBL/GenBank/DDBJ databases">
        <title>A platform for efficient transgenesis in Macrostomum lignano, a flatworm model organism for stem cell research.</title>
        <authorList>
            <person name="Berezikov E."/>
        </authorList>
    </citation>
    <scope>NUCLEOTIDE SEQUENCE [LARGE SCALE GENOMIC DNA]</scope>
    <source>
        <strain evidence="2">DV1</strain>
        <tissue evidence="2">Whole organism</tissue>
    </source>
</reference>
<dbReference type="InterPro" id="IPR011009">
    <property type="entry name" value="Kinase-like_dom_sf"/>
</dbReference>
<feature type="non-terminal residue" evidence="2">
    <location>
        <position position="1"/>
    </location>
</feature>
<gene>
    <name evidence="2" type="ORF">BOX15_Mlig015326g1</name>
</gene>
<comment type="caution">
    <text evidence="2">The sequence shown here is derived from an EMBL/GenBank/DDBJ whole genome shotgun (WGS) entry which is preliminary data.</text>
</comment>
<dbReference type="SUPFAM" id="SSF56112">
    <property type="entry name" value="Protein kinase-like (PK-like)"/>
    <property type="match status" value="1"/>
</dbReference>
<dbReference type="Proteomes" id="UP000215902">
    <property type="component" value="Unassembled WGS sequence"/>
</dbReference>
<dbReference type="AlphaFoldDB" id="A0A267FPX2"/>
<dbReference type="STRING" id="282301.A0A267FPX2"/>
<dbReference type="PANTHER" id="PTHR11012:SF30">
    <property type="entry name" value="PROTEIN KINASE-LIKE DOMAIN-CONTAINING"/>
    <property type="match status" value="1"/>
</dbReference>